<dbReference type="AlphaFoldDB" id="A0A8X6PJ21"/>
<reference evidence="1" key="1">
    <citation type="submission" date="2020-08" db="EMBL/GenBank/DDBJ databases">
        <title>Multicomponent nature underlies the extraordinary mechanical properties of spider dragline silk.</title>
        <authorList>
            <person name="Kono N."/>
            <person name="Nakamura H."/>
            <person name="Mori M."/>
            <person name="Yoshida Y."/>
            <person name="Ohtoshi R."/>
            <person name="Malay A.D."/>
            <person name="Moran D.A.P."/>
            <person name="Tomita M."/>
            <person name="Numata K."/>
            <person name="Arakawa K."/>
        </authorList>
    </citation>
    <scope>NUCLEOTIDE SEQUENCE</scope>
</reference>
<dbReference type="OrthoDB" id="775972at2759"/>
<keyword evidence="2" id="KW-1185">Reference proteome</keyword>
<name>A0A8X6PJ21_NEPPI</name>
<protein>
    <submittedName>
        <fullName evidence="1">Transposon Tf2-9 polyprotein</fullName>
    </submittedName>
</protein>
<comment type="caution">
    <text evidence="1">The sequence shown here is derived from an EMBL/GenBank/DDBJ whole genome shotgun (WGS) entry which is preliminary data.</text>
</comment>
<accession>A0A8X6PJ21</accession>
<evidence type="ECO:0000313" key="2">
    <source>
        <dbReference type="Proteomes" id="UP000887013"/>
    </source>
</evidence>
<organism evidence="1 2">
    <name type="scientific">Nephila pilipes</name>
    <name type="common">Giant wood spider</name>
    <name type="synonym">Nephila maculata</name>
    <dbReference type="NCBI Taxonomy" id="299642"/>
    <lineage>
        <taxon>Eukaryota</taxon>
        <taxon>Metazoa</taxon>
        <taxon>Ecdysozoa</taxon>
        <taxon>Arthropoda</taxon>
        <taxon>Chelicerata</taxon>
        <taxon>Arachnida</taxon>
        <taxon>Araneae</taxon>
        <taxon>Araneomorphae</taxon>
        <taxon>Entelegynae</taxon>
        <taxon>Araneoidea</taxon>
        <taxon>Nephilidae</taxon>
        <taxon>Nephila</taxon>
    </lineage>
</organism>
<dbReference type="InterPro" id="IPR012337">
    <property type="entry name" value="RNaseH-like_sf"/>
</dbReference>
<dbReference type="Proteomes" id="UP000887013">
    <property type="component" value="Unassembled WGS sequence"/>
</dbReference>
<gene>
    <name evidence="1" type="primary">Tf2-9_193</name>
    <name evidence="1" type="ORF">NPIL_329751</name>
</gene>
<dbReference type="GO" id="GO:0003676">
    <property type="term" value="F:nucleic acid binding"/>
    <property type="evidence" value="ECO:0007669"/>
    <property type="project" value="InterPro"/>
</dbReference>
<dbReference type="SUPFAM" id="SSF53098">
    <property type="entry name" value="Ribonuclease H-like"/>
    <property type="match status" value="1"/>
</dbReference>
<dbReference type="InterPro" id="IPR036397">
    <property type="entry name" value="RNaseH_sf"/>
</dbReference>
<dbReference type="Gene3D" id="3.30.420.10">
    <property type="entry name" value="Ribonuclease H-like superfamily/Ribonuclease H"/>
    <property type="match status" value="1"/>
</dbReference>
<dbReference type="EMBL" id="BMAW01069918">
    <property type="protein sequence ID" value="GFT71087.1"/>
    <property type="molecule type" value="Genomic_DNA"/>
</dbReference>
<sequence length="118" mass="13142">MLMVRIIRIIADALSRIEIDAITTPSKLGYKMLGHGHHSKAPLGTFAKPEALFSHIHLDFIGPLPISDGKQYCHTIIIRFTRWSEVIPTLDITAEATARIVMHGWISDLETPVTITSN</sequence>
<proteinExistence type="predicted"/>
<evidence type="ECO:0000313" key="1">
    <source>
        <dbReference type="EMBL" id="GFT71087.1"/>
    </source>
</evidence>